<evidence type="ECO:0000256" key="3">
    <source>
        <dbReference type="SAM" id="MobiDB-lite"/>
    </source>
</evidence>
<evidence type="ECO:0000256" key="2">
    <source>
        <dbReference type="ARBA" id="ARBA00023285"/>
    </source>
</evidence>
<dbReference type="PROSITE" id="PS51332">
    <property type="entry name" value="B12_BINDING"/>
    <property type="match status" value="1"/>
</dbReference>
<dbReference type="AlphaFoldDB" id="A0A386WVS2"/>
<dbReference type="GO" id="GO:0050667">
    <property type="term" value="P:homocysteine metabolic process"/>
    <property type="evidence" value="ECO:0007669"/>
    <property type="project" value="TreeGrafter"/>
</dbReference>
<dbReference type="InterPro" id="IPR003759">
    <property type="entry name" value="Cbl-bd_cap"/>
</dbReference>
<evidence type="ECO:0000313" key="6">
    <source>
        <dbReference type="Proteomes" id="UP000267804"/>
    </source>
</evidence>
<dbReference type="GO" id="GO:0046872">
    <property type="term" value="F:metal ion binding"/>
    <property type="evidence" value="ECO:0007669"/>
    <property type="project" value="UniProtKB-KW"/>
</dbReference>
<dbReference type="SUPFAM" id="SSF52242">
    <property type="entry name" value="Cobalamin (vitamin B12)-binding domain"/>
    <property type="match status" value="1"/>
</dbReference>
<dbReference type="Gene3D" id="3.40.50.280">
    <property type="entry name" value="Cobalamin-binding domain"/>
    <property type="match status" value="1"/>
</dbReference>
<evidence type="ECO:0000259" key="4">
    <source>
        <dbReference type="PROSITE" id="PS51332"/>
    </source>
</evidence>
<name>A0A386WVS2_9ACTN</name>
<proteinExistence type="predicted"/>
<dbReference type="GO" id="GO:0005829">
    <property type="term" value="C:cytosol"/>
    <property type="evidence" value="ECO:0007669"/>
    <property type="project" value="TreeGrafter"/>
</dbReference>
<organism evidence="5 6">
    <name type="scientific">Micromonospora tulbaghiae</name>
    <dbReference type="NCBI Taxonomy" id="479978"/>
    <lineage>
        <taxon>Bacteria</taxon>
        <taxon>Bacillati</taxon>
        <taxon>Actinomycetota</taxon>
        <taxon>Actinomycetes</taxon>
        <taxon>Micromonosporales</taxon>
        <taxon>Micromonosporaceae</taxon>
        <taxon>Micromonospora</taxon>
    </lineage>
</organism>
<dbReference type="InterPro" id="IPR050554">
    <property type="entry name" value="Met_Synthase/Corrinoid"/>
</dbReference>
<dbReference type="Pfam" id="PF02310">
    <property type="entry name" value="B12-binding"/>
    <property type="match status" value="1"/>
</dbReference>
<dbReference type="InterPro" id="IPR036594">
    <property type="entry name" value="Meth_synthase_dom"/>
</dbReference>
<protein>
    <submittedName>
        <fullName evidence="5">Cobalamin-binding protein</fullName>
    </submittedName>
</protein>
<dbReference type="Gene3D" id="1.10.1240.10">
    <property type="entry name" value="Methionine synthase domain"/>
    <property type="match status" value="1"/>
</dbReference>
<reference evidence="5 6" key="1">
    <citation type="submission" date="2017-10" db="EMBL/GenBank/DDBJ databases">
        <title>Integration of genomic and chemical information greatly accelerates assignment of the full stereostructure of myelolactone, a potent inhibitor of myeloma from a marine-derived Micromonospora.</title>
        <authorList>
            <person name="Kim M.C."/>
            <person name="Machado H."/>
            <person name="Jensen P.R."/>
            <person name="Fenical W."/>
        </authorList>
    </citation>
    <scope>NUCLEOTIDE SEQUENCE [LARGE SCALE GENOMIC DNA]</scope>
    <source>
        <strain evidence="5 6">CNY-010</strain>
    </source>
</reference>
<evidence type="ECO:0000256" key="1">
    <source>
        <dbReference type="ARBA" id="ARBA00022723"/>
    </source>
</evidence>
<dbReference type="PANTHER" id="PTHR45833:SF1">
    <property type="entry name" value="METHIONINE SYNTHASE"/>
    <property type="match status" value="1"/>
</dbReference>
<sequence length="362" mass="37971">MAGRAAPRRHRHARRGGRVTPPPHRPTPAAGRRIGPETLAAYLDRLDAADGAGAVALARGLLADGFSVADVLVDLVASAQREVGRRWLTGSWSVAQEHAATHVSEQVVDALGATAGPPRRGHVVMACVEGEWHALAARIVTEVVRAAGWRVTFLGASVPARHLVSYLHQTGPDAVLLSCVQPNRLVRAARMVEASRAAGVPVLAGGPGFGPDGRWATAIGAAGWGASARDAVALLERPLSAAHTGAPPPPPDDSYVAVLHRRRELVGLALATVDPPEEHAEDVAAGIAHLVDALIAAVRVDDDRLLRDFVGWQEEALTSRGGRALLDEVLGTLERALTEHPRVVARLRAAREGAPDDPGRAG</sequence>
<feature type="compositionally biased region" description="Basic residues" evidence="3">
    <location>
        <begin position="1"/>
        <end position="17"/>
    </location>
</feature>
<dbReference type="GO" id="GO:0046653">
    <property type="term" value="P:tetrahydrofolate metabolic process"/>
    <property type="evidence" value="ECO:0007669"/>
    <property type="project" value="TreeGrafter"/>
</dbReference>
<evidence type="ECO:0000313" key="5">
    <source>
        <dbReference type="EMBL" id="AYF32093.1"/>
    </source>
</evidence>
<dbReference type="Pfam" id="PF02607">
    <property type="entry name" value="B12-binding_2"/>
    <property type="match status" value="1"/>
</dbReference>
<dbReference type="InterPro" id="IPR036724">
    <property type="entry name" value="Cobalamin-bd_sf"/>
</dbReference>
<dbReference type="PANTHER" id="PTHR45833">
    <property type="entry name" value="METHIONINE SYNTHASE"/>
    <property type="match status" value="1"/>
</dbReference>
<dbReference type="GO" id="GO:0031419">
    <property type="term" value="F:cobalamin binding"/>
    <property type="evidence" value="ECO:0007669"/>
    <property type="project" value="InterPro"/>
</dbReference>
<feature type="domain" description="B12-binding" evidence="4">
    <location>
        <begin position="120"/>
        <end position="249"/>
    </location>
</feature>
<keyword evidence="2" id="KW-0170">Cobalt</keyword>
<dbReference type="KEGG" id="mtua:CSH63_32580"/>
<dbReference type="EMBL" id="CP024087">
    <property type="protein sequence ID" value="AYF32093.1"/>
    <property type="molecule type" value="Genomic_DNA"/>
</dbReference>
<dbReference type="InterPro" id="IPR006158">
    <property type="entry name" value="Cobalamin-bd"/>
</dbReference>
<dbReference type="GO" id="GO:0008705">
    <property type="term" value="F:methionine synthase activity"/>
    <property type="evidence" value="ECO:0007669"/>
    <property type="project" value="TreeGrafter"/>
</dbReference>
<gene>
    <name evidence="5" type="ORF">CSH63_32580</name>
</gene>
<dbReference type="Proteomes" id="UP000267804">
    <property type="component" value="Chromosome"/>
</dbReference>
<accession>A0A386WVS2</accession>
<keyword evidence="1" id="KW-0479">Metal-binding</keyword>
<feature type="region of interest" description="Disordered" evidence="3">
    <location>
        <begin position="1"/>
        <end position="34"/>
    </location>
</feature>